<protein>
    <submittedName>
        <fullName evidence="1">Uncharacterized protein</fullName>
    </submittedName>
</protein>
<accession>L2GVH6</accession>
<keyword evidence="2" id="KW-1185">Reference proteome</keyword>
<gene>
    <name evidence="1" type="ORF">VCUG_01177</name>
</gene>
<evidence type="ECO:0000313" key="1">
    <source>
        <dbReference type="EMBL" id="ELA47293.1"/>
    </source>
</evidence>
<dbReference type="InParanoid" id="L2GVH6"/>
<sequence>MLVKFARCLHTNMRTIINTGTDNCDILSHISEYITFRTSEEEQMKRFKLLFLELDIAQVDVPCEGEKKISLLLVNYVSYDNEGYSMLTTNEKISEAEYFSSQSVKCVGCRHSHRNRCFIMQNVIDILFENSLEMLYGNKVVDKCLLFSEFTSLCGYFVQFHNNVTKILLRDKAITIYLVSRIENIATSCIKLRNRGDNPFDNKQNILRQIVYRSFVRTFLFSQLLCVFKVKSSVISKYVFFSELEYTCSTVCGASNPDTVCDTFLEGYEPLFFLLSGLFDKIGFTKYDCLATWDKNLSMEHLNGKYILKEILSIYSDHMKDALRQNVKWLYGYIGRYLSTSYSERRDEILKKIEELDYNNSEHMEQQVCDLYKCVRGHLEELIRQ</sequence>
<evidence type="ECO:0000313" key="2">
    <source>
        <dbReference type="Proteomes" id="UP000011081"/>
    </source>
</evidence>
<dbReference type="RefSeq" id="XP_008074196.1">
    <property type="nucleotide sequence ID" value="XM_008076005.1"/>
</dbReference>
<dbReference type="EMBL" id="GL877420">
    <property type="protein sequence ID" value="ELA47293.1"/>
    <property type="molecule type" value="Genomic_DNA"/>
</dbReference>
<reference evidence="2" key="1">
    <citation type="submission" date="2011-03" db="EMBL/GenBank/DDBJ databases">
        <title>The genome sequence of Vavraia culicis strain floridensis.</title>
        <authorList>
            <consortium name="The Broad Institute Genome Sequencing Platform"/>
            <person name="Cuomo C."/>
            <person name="Becnel J."/>
            <person name="Sanscrainte N."/>
            <person name="Young S.K."/>
            <person name="Zeng Q."/>
            <person name="Gargeya S."/>
            <person name="Fitzgerald M."/>
            <person name="Haas B."/>
            <person name="Abouelleil A."/>
            <person name="Alvarado L."/>
            <person name="Arachchi H.M."/>
            <person name="Berlin A."/>
            <person name="Chapman S.B."/>
            <person name="Gearin G."/>
            <person name="Goldberg J."/>
            <person name="Griggs A."/>
            <person name="Gujja S."/>
            <person name="Hansen M."/>
            <person name="Heiman D."/>
            <person name="Howarth C."/>
            <person name="Larimer J."/>
            <person name="Lui A."/>
            <person name="MacDonald P.J.P."/>
            <person name="McCowen C."/>
            <person name="Montmayeur A."/>
            <person name="Murphy C."/>
            <person name="Neiman D."/>
            <person name="Pearson M."/>
            <person name="Priest M."/>
            <person name="Roberts A."/>
            <person name="Saif S."/>
            <person name="Shea T."/>
            <person name="Sisk P."/>
            <person name="Stolte C."/>
            <person name="Sykes S."/>
            <person name="Wortman J."/>
            <person name="Nusbaum C."/>
            <person name="Birren B."/>
        </authorList>
    </citation>
    <scope>NUCLEOTIDE SEQUENCE [LARGE SCALE GENOMIC DNA]</scope>
    <source>
        <strain evidence="2">floridensis</strain>
    </source>
</reference>
<dbReference type="AlphaFoldDB" id="L2GVH6"/>
<dbReference type="Proteomes" id="UP000011081">
    <property type="component" value="Unassembled WGS sequence"/>
</dbReference>
<dbReference type="GeneID" id="19879058"/>
<organism evidence="1 2">
    <name type="scientific">Vavraia culicis (isolate floridensis)</name>
    <name type="common">Microsporidian parasite</name>
    <dbReference type="NCBI Taxonomy" id="948595"/>
    <lineage>
        <taxon>Eukaryota</taxon>
        <taxon>Fungi</taxon>
        <taxon>Fungi incertae sedis</taxon>
        <taxon>Microsporidia</taxon>
        <taxon>Pleistophoridae</taxon>
        <taxon>Vavraia</taxon>
    </lineage>
</organism>
<dbReference type="HOGENOM" id="CLU_043367_0_0_1"/>
<name>L2GVH6_VAVCU</name>
<proteinExistence type="predicted"/>
<dbReference type="VEuPathDB" id="MicrosporidiaDB:VCUG_01177"/>